<dbReference type="Gene3D" id="1.10.20.10">
    <property type="entry name" value="Histone, subunit A"/>
    <property type="match status" value="1"/>
</dbReference>
<dbReference type="AlphaFoldDB" id="A0A200R7Z5"/>
<dbReference type="PANTHER" id="PTHR23428">
    <property type="entry name" value="HISTONE H2B"/>
    <property type="match status" value="1"/>
</dbReference>
<feature type="transmembrane region" description="Helical" evidence="2">
    <location>
        <begin position="45"/>
        <end position="63"/>
    </location>
</feature>
<dbReference type="InterPro" id="IPR000558">
    <property type="entry name" value="Histone_H2B"/>
</dbReference>
<keyword evidence="2" id="KW-1133">Transmembrane helix</keyword>
<name>A0A200R7Z5_MACCD</name>
<dbReference type="GO" id="GO:0000786">
    <property type="term" value="C:nucleosome"/>
    <property type="evidence" value="ECO:0007669"/>
    <property type="project" value="InterPro"/>
</dbReference>
<evidence type="ECO:0000256" key="2">
    <source>
        <dbReference type="SAM" id="Phobius"/>
    </source>
</evidence>
<dbReference type="GO" id="GO:0003677">
    <property type="term" value="F:DNA binding"/>
    <property type="evidence" value="ECO:0007669"/>
    <property type="project" value="InterPro"/>
</dbReference>
<comment type="similarity">
    <text evidence="1">Belongs to the histone H2B family.</text>
</comment>
<keyword evidence="2" id="KW-0812">Transmembrane</keyword>
<dbReference type="InParanoid" id="A0A200R7Z5"/>
<evidence type="ECO:0000313" key="4">
    <source>
        <dbReference type="Proteomes" id="UP000195402"/>
    </source>
</evidence>
<gene>
    <name evidence="3" type="ORF">BVC80_8073g6</name>
</gene>
<dbReference type="Proteomes" id="UP000195402">
    <property type="component" value="Unassembled WGS sequence"/>
</dbReference>
<organism evidence="3 4">
    <name type="scientific">Macleaya cordata</name>
    <name type="common">Five-seeded plume-poppy</name>
    <name type="synonym">Bocconia cordata</name>
    <dbReference type="NCBI Taxonomy" id="56857"/>
    <lineage>
        <taxon>Eukaryota</taxon>
        <taxon>Viridiplantae</taxon>
        <taxon>Streptophyta</taxon>
        <taxon>Embryophyta</taxon>
        <taxon>Tracheophyta</taxon>
        <taxon>Spermatophyta</taxon>
        <taxon>Magnoliopsida</taxon>
        <taxon>Ranunculales</taxon>
        <taxon>Papaveraceae</taxon>
        <taxon>Papaveroideae</taxon>
        <taxon>Macleaya</taxon>
    </lineage>
</organism>
<dbReference type="STRING" id="56857.A0A200R7Z5"/>
<protein>
    <submittedName>
        <fullName evidence="3">Histone H2B</fullName>
    </submittedName>
</protein>
<dbReference type="InterPro" id="IPR009072">
    <property type="entry name" value="Histone-fold"/>
</dbReference>
<evidence type="ECO:0000256" key="1">
    <source>
        <dbReference type="ARBA" id="ARBA00006846"/>
    </source>
</evidence>
<reference evidence="3" key="1">
    <citation type="journal article" date="2017" name="Mol. Plant">
        <title>The Genome of Medicinal Plant Macleaya cordata Provides New Insights into Benzylisoquinoline Alkaloids Metabolism.</title>
        <authorList>
            <person name="Liu X."/>
            <person name="Liu Y."/>
            <person name="Huang P."/>
            <person name="Ma Y."/>
            <person name="Qing Z."/>
            <person name="Tang Q."/>
            <person name="Cao H."/>
            <person name="Cheng P."/>
            <person name="Zheng Y."/>
            <person name="Yuan Z."/>
            <person name="Zhou Y."/>
            <person name="Liu J."/>
            <person name="Tang Z."/>
            <person name="Zhuo Y."/>
            <person name="Zhang Y."/>
            <person name="Yu L."/>
            <person name="Huang J."/>
            <person name="Yang P."/>
            <person name="Peng Q."/>
            <person name="Zhang J."/>
            <person name="Jiang W."/>
            <person name="Zhang Z."/>
            <person name="Lin K."/>
            <person name="Ro D.K."/>
            <person name="Chen X."/>
            <person name="Xiong X."/>
            <person name="Shang Y."/>
            <person name="Huang S."/>
            <person name="Zeng J."/>
        </authorList>
    </citation>
    <scope>NUCLEOTIDE SEQUENCE [LARGE SCALE GENOMIC DNA]</scope>
    <source>
        <strain evidence="3">BLH2017</strain>
        <tissue evidence="3">Root</tissue>
    </source>
</reference>
<dbReference type="SUPFAM" id="SSF47113">
    <property type="entry name" value="Histone-fold"/>
    <property type="match status" value="1"/>
</dbReference>
<dbReference type="GO" id="GO:0046982">
    <property type="term" value="F:protein heterodimerization activity"/>
    <property type="evidence" value="ECO:0007669"/>
    <property type="project" value="InterPro"/>
</dbReference>
<proteinExistence type="inferred from homology"/>
<accession>A0A200R7Z5</accession>
<keyword evidence="2" id="KW-0472">Membrane</keyword>
<dbReference type="EMBL" id="MVGT01000404">
    <property type="protein sequence ID" value="OVA18825.1"/>
    <property type="molecule type" value="Genomic_DNA"/>
</dbReference>
<keyword evidence="4" id="KW-1185">Reference proteome</keyword>
<comment type="caution">
    <text evidence="3">The sequence shown here is derived from an EMBL/GenBank/DDBJ whole genome shotgun (WGS) entry which is preliminary data.</text>
</comment>
<evidence type="ECO:0000313" key="3">
    <source>
        <dbReference type="EMBL" id="OVA18825.1"/>
    </source>
</evidence>
<sequence length="107" mass="12153">MNMNSTWHGDEGFVFWRPNSVSYLFLFFVSNLLLCNWSGGAFSPLFSSAVGWLLLGLKTYKIYIFKVLKQVIHPDIVISSKVMGIKNSFINDIFSGHPDCCSFGFAW</sequence>
<dbReference type="GO" id="GO:0030527">
    <property type="term" value="F:structural constituent of chromatin"/>
    <property type="evidence" value="ECO:0007669"/>
    <property type="project" value="InterPro"/>
</dbReference>
<feature type="transmembrane region" description="Helical" evidence="2">
    <location>
        <begin position="21"/>
        <end position="39"/>
    </location>
</feature>